<dbReference type="SUPFAM" id="SSF50985">
    <property type="entry name" value="RCC1/BLIP-II"/>
    <property type="match status" value="1"/>
</dbReference>
<sequence>MQNKTLFIVLLSLIPVVIMCSKGGGGDAADSQLSLANFYSLDDLSNLAKNSGKTPSYSTSGSENGLISMGDLSTCVVMTSGKIKCWGFNGSFQLGNTQAVTANQQTPVYTNILNDNAVAVSAALNHTCAYLIAGGMKCWGSQNNGKLGNKINTNTYANTPQDVVNLNGNQIKMMVTGDEHVCVLFSGTQQVMCWGANNKGQLAQNYTNSSDPPVIAGVNIALPESVKLIATSDDSVCAITISGNLYCWGSNITQSTNPNPVLIDSGVKNISSGEKDHFCYISANDFVNCFGINDKMQLGSSTINTTFVKTPVKVPNLVNVTAIVAGAFHSCAISDNNASVYCWGDNSLGQLGSSNSVPSQSNIPLKVVGLPANKVIDIAAGDRVTCTLHDNDDVFCWGNNNAPTTPGSYGDFLGVKNPPSFSNTAIKILNRNDQ</sequence>
<dbReference type="Pfam" id="PF00415">
    <property type="entry name" value="RCC1"/>
    <property type="match status" value="3"/>
</dbReference>
<evidence type="ECO:0000313" key="2">
    <source>
        <dbReference type="Proteomes" id="UP000442694"/>
    </source>
</evidence>
<dbReference type="PROSITE" id="PS50012">
    <property type="entry name" value="RCC1_3"/>
    <property type="match status" value="4"/>
</dbReference>
<gene>
    <name evidence="1" type="ORF">GCL57_02990</name>
</gene>
<dbReference type="GO" id="GO:0005085">
    <property type="term" value="F:guanyl-nucleotide exchange factor activity"/>
    <property type="evidence" value="ECO:0007669"/>
    <property type="project" value="TreeGrafter"/>
</dbReference>
<evidence type="ECO:0008006" key="3">
    <source>
        <dbReference type="Google" id="ProtNLM"/>
    </source>
</evidence>
<dbReference type="PANTHER" id="PTHR45982:SF1">
    <property type="entry name" value="REGULATOR OF CHROMOSOME CONDENSATION"/>
    <property type="match status" value="1"/>
</dbReference>
<dbReference type="GO" id="GO:0005737">
    <property type="term" value="C:cytoplasm"/>
    <property type="evidence" value="ECO:0007669"/>
    <property type="project" value="TreeGrafter"/>
</dbReference>
<dbReference type="Proteomes" id="UP000442694">
    <property type="component" value="Unassembled WGS sequence"/>
</dbReference>
<accession>A0A833JHS8</accession>
<keyword evidence="2" id="KW-1185">Reference proteome</keyword>
<dbReference type="Pfam" id="PF13540">
    <property type="entry name" value="RCC1_2"/>
    <property type="match status" value="2"/>
</dbReference>
<comment type="caution">
    <text evidence="1">The sequence shown here is derived from an EMBL/GenBank/DDBJ whole genome shotgun (WGS) entry which is preliminary data.</text>
</comment>
<dbReference type="InterPro" id="IPR009091">
    <property type="entry name" value="RCC1/BLIP-II"/>
</dbReference>
<proteinExistence type="predicted"/>
<dbReference type="PANTHER" id="PTHR45982">
    <property type="entry name" value="REGULATOR OF CHROMOSOME CONDENSATION"/>
    <property type="match status" value="1"/>
</dbReference>
<evidence type="ECO:0000313" key="1">
    <source>
        <dbReference type="EMBL" id="KAB8033688.1"/>
    </source>
</evidence>
<protein>
    <recommendedName>
        <fullName evidence="3">Alpha-tubulin suppressor-like RCC1 family protein</fullName>
    </recommendedName>
</protein>
<organism evidence="1 2">
    <name type="scientific">Fluviispira multicolorata</name>
    <dbReference type="NCBI Taxonomy" id="2654512"/>
    <lineage>
        <taxon>Bacteria</taxon>
        <taxon>Pseudomonadati</taxon>
        <taxon>Bdellovibrionota</taxon>
        <taxon>Oligoflexia</taxon>
        <taxon>Silvanigrellales</taxon>
        <taxon>Silvanigrellaceae</taxon>
        <taxon>Fluviispira</taxon>
    </lineage>
</organism>
<name>A0A833JHS8_9BACT</name>
<dbReference type="InterPro" id="IPR000408">
    <property type="entry name" value="Reg_chr_condens"/>
</dbReference>
<dbReference type="EMBL" id="WFLN01000004">
    <property type="protein sequence ID" value="KAB8033688.1"/>
    <property type="molecule type" value="Genomic_DNA"/>
</dbReference>
<dbReference type="Gene3D" id="2.130.10.30">
    <property type="entry name" value="Regulator of chromosome condensation 1/beta-lactamase-inhibitor protein II"/>
    <property type="match status" value="2"/>
</dbReference>
<dbReference type="InterPro" id="IPR051553">
    <property type="entry name" value="Ran_GTPase-activating"/>
</dbReference>
<dbReference type="RefSeq" id="WP_152211774.1">
    <property type="nucleotide sequence ID" value="NZ_WFLN01000004.1"/>
</dbReference>
<dbReference type="AlphaFoldDB" id="A0A833JHS8"/>
<reference evidence="1 2" key="1">
    <citation type="submission" date="2019-10" db="EMBL/GenBank/DDBJ databases">
        <title>New genus of Silvanigrellaceae.</title>
        <authorList>
            <person name="Pitt A."/>
            <person name="Hahn M.W."/>
        </authorList>
    </citation>
    <scope>NUCLEOTIDE SEQUENCE [LARGE SCALE GENOMIC DNA]</scope>
    <source>
        <strain evidence="1 2">33A1-SZDP</strain>
    </source>
</reference>